<dbReference type="InterPro" id="IPR003961">
    <property type="entry name" value="FN3_dom"/>
</dbReference>
<proteinExistence type="predicted"/>
<protein>
    <recommendedName>
        <fullName evidence="1">Fibronectin type-III domain-containing protein</fullName>
    </recommendedName>
</protein>
<dbReference type="Pfam" id="PF13550">
    <property type="entry name" value="Phage-tail_3"/>
    <property type="match status" value="1"/>
</dbReference>
<evidence type="ECO:0000313" key="2">
    <source>
        <dbReference type="EMBL" id="ARJ70081.1"/>
    </source>
</evidence>
<reference evidence="2 3" key="1">
    <citation type="submission" date="2017-03" db="EMBL/GenBank/DDBJ databases">
        <title>Genome sequence of Paracoccus contaminans isolated from a water microcosm.</title>
        <authorList>
            <person name="Aurass P."/>
            <person name="Karste S."/>
            <person name="Trost E."/>
            <person name="Glaeser S.P."/>
            <person name="Kaempfer P."/>
            <person name="Flieger A."/>
        </authorList>
    </citation>
    <scope>NUCLEOTIDE SEQUENCE [LARGE SCALE GENOMIC DNA]</scope>
    <source>
        <strain evidence="3">RKI 16-01929T\LMG 29738T\CCM 8701T\CIP 111112T</strain>
    </source>
</reference>
<organism evidence="2 3">
    <name type="scientific">Paracoccus contaminans</name>
    <dbReference type="NCBI Taxonomy" id="1945662"/>
    <lineage>
        <taxon>Bacteria</taxon>
        <taxon>Pseudomonadati</taxon>
        <taxon>Pseudomonadota</taxon>
        <taxon>Alphaproteobacteria</taxon>
        <taxon>Rhodobacterales</taxon>
        <taxon>Paracoccaceae</taxon>
        <taxon>Paracoccus</taxon>
    </lineage>
</organism>
<dbReference type="InterPro" id="IPR036116">
    <property type="entry name" value="FN3_sf"/>
</dbReference>
<dbReference type="STRING" id="1945662.B0A89_10995"/>
<dbReference type="Gene3D" id="2.60.40.10">
    <property type="entry name" value="Immunoglobulins"/>
    <property type="match status" value="2"/>
</dbReference>
<dbReference type="EMBL" id="CP020612">
    <property type="protein sequence ID" value="ARJ70081.1"/>
    <property type="molecule type" value="Genomic_DNA"/>
</dbReference>
<feature type="domain" description="Fibronectin type-III" evidence="1">
    <location>
        <begin position="660"/>
        <end position="748"/>
    </location>
</feature>
<sequence>MPAVAAVVTTAWATAGGSALIGRLLLSVAVSAISTAIQKKMAKPVQQGIKTEYTTDGGDKPMTFVLGWYATDGHMVCPPMSHGRFDDWSNAYLTYVIDLGNVPRQQIDKVIIDDTEVEFETVDETIPQGGAVPAGKPDWWYVQQGIDPAAPNAGSALRPLITPGRPIRTEKYKDKVWLRYCDGTQAAADPYLLQVYGPGTKWAEKSERPWTADMVGVGTCYAILTFRYSTRSFSGLPRCRFVMRGTPLYDPRKDSTAGGSGTQRWDNPATWATTTNGIVLAYNILRGIPIEGGPLWGYGVAAEALPYSVWAPAMTAADQLVDGKPRWQAAWEVSIDEEPASVLDEVLKVCCAKVAEVGGVWRVRVGPPAAPVYFLTDDDLILDADATATPFPGLEATYNAVHATYPEPAQLWRSKDAPPRYNAGWETADQGRRLVAELTMPACPWGDQVQRIMRAMIEEERHFRRHEFTLPPDAEALEPLDVIAWSSTENGYDTKLFEVFEISEDPLTLNVTISVTEVDPADYDWQPDFKLPSTIAPVTRPTPSPAVPQFFTAEGIALKVRGSPRGVAARLRWGGWALDGITAVRWETRLAGQTDAARGMMGSPEEGETIISPGFTPLTAYEARISFVAADGSAVSWTDWTAFSTPAIVVPSSDIDTTAPDTPPLVTLSSTPSTLTASWAADDAEAVYSDLEITEAGGNPLYAQTSGARYTWQGVTPGTSYAVRRRRVDRVGNRSNWSPVATHTVARDTVPPAIPTGLRATAGFNTIWIEWNRNTEADFSHYEVAVGKTNNPSTVTSRTPAASAVITEVPDSELRYVRIRAVDTSGNISGWTASVSKAAVAAPDPTITTEKLKGLVDATSFGNGVQPIQVWTGTALPTTRQADTISWNGRLYVWNGTAYVDLVSASNLTGAIQATQFAAGIEPVTVHAGATLPASRLTTQIFWQGRVYKWNGTAYVPLVDAADLSGKIAAAQFATGIEPVTIHTGAALPTTRQTASLLWNGKLYRWDGSKYTAEVASFDIAGLVKAAQVEALEASKITGKLSDSQLADIAAAKITGQIVGTQISDDAVTTPKLAAGSVVTGKIAAGAVTADEIASLAITTAKLDAGAVSAAKIAAGAVQADKIAAGAVTAGKLAADAVTAGTIAADAVTAGKIAAGAINARELAAGAIVASKLAIADFTNLVPDDQIQDASAWISTNGAWIHQKVTGSSSIRSVGSWLYRTADNPTGADSSCRTVGFFPVTPGDVLYLSSQMIRSGGTKMRCLSQIVYYDKNDAALSGGNVTFASVNGTSNTANDFTGELTVPAGAYQARFRFYVYAADTDGNIIFGSPTVRIKNKGELIVDGSITASKIDTDAVVAGKIAAGAINTRELAAGAVVASKMTVADWTNLVADDQIYDANAWHRTNTSKIEVNAGNPAAVSPGNIRFLPSTGSLAAGATYVPARAGDQFYAEAVFRGETEGAFNARVSIEFSNATKTAIAEIRGPSITSGTSPQVSQLLMAEAPAGTAYVRLRLYAGANAVPNVVATKPILRRKNGGELIVDGSITADKISANAVRAGHIDAGAVTTQKLAVGFGGNFIQNSSFASSTAGWALTGNGGAGAEIEPLAIRSAGSAYAGPTYPTLVIRQNGSASSGYADLRYLGISANTGQGSQGWPTSPGEWLEVSVQLSTHRCKAQLRIEWRAEDGTTLGYTGMTEQPPASGSSTNPIFGRVSGLKVRHLRAQPMQF</sequence>
<feature type="domain" description="Fibronectin type-III" evidence="1">
    <location>
        <begin position="751"/>
        <end position="844"/>
    </location>
</feature>
<keyword evidence="3" id="KW-1185">Reference proteome</keyword>
<evidence type="ECO:0000313" key="3">
    <source>
        <dbReference type="Proteomes" id="UP000193017"/>
    </source>
</evidence>
<gene>
    <name evidence="2" type="ORF">B0A89_10995</name>
</gene>
<dbReference type="Proteomes" id="UP000193017">
    <property type="component" value="Chromosome"/>
</dbReference>
<name>A0A1W6CYY7_9RHOB</name>
<dbReference type="KEGG" id="pcon:B0A89_10995"/>
<dbReference type="InterPro" id="IPR032876">
    <property type="entry name" value="J_dom"/>
</dbReference>
<dbReference type="RefSeq" id="WP_085378196.1">
    <property type="nucleotide sequence ID" value="NZ_CP020612.1"/>
</dbReference>
<dbReference type="SUPFAM" id="SSF49265">
    <property type="entry name" value="Fibronectin type III"/>
    <property type="match status" value="1"/>
</dbReference>
<dbReference type="OrthoDB" id="7822067at2"/>
<evidence type="ECO:0000259" key="1">
    <source>
        <dbReference type="PROSITE" id="PS50853"/>
    </source>
</evidence>
<dbReference type="PROSITE" id="PS50853">
    <property type="entry name" value="FN3"/>
    <property type="match status" value="2"/>
</dbReference>
<accession>A0A1W6CYY7</accession>
<dbReference type="InterPro" id="IPR013783">
    <property type="entry name" value="Ig-like_fold"/>
</dbReference>